<proteinExistence type="predicted"/>
<evidence type="ECO:0000256" key="1">
    <source>
        <dbReference type="ARBA" id="ARBA00022801"/>
    </source>
</evidence>
<dbReference type="InterPro" id="IPR013078">
    <property type="entry name" value="His_Pase_superF_clade-1"/>
</dbReference>
<protein>
    <submittedName>
        <fullName evidence="2">Histidine phosphatase family protein</fullName>
    </submittedName>
</protein>
<name>A0A7Y0LCD0_9GAMM</name>
<reference evidence="2 3" key="1">
    <citation type="submission" date="2020-04" db="EMBL/GenBank/DDBJ databases">
        <title>Thalassotalea sp. M1531, isolated from the surface of marine red alga.</title>
        <authorList>
            <person name="Pang L."/>
            <person name="Lu D.-C."/>
        </authorList>
    </citation>
    <scope>NUCLEOTIDE SEQUENCE [LARGE SCALE GENOMIC DNA]</scope>
    <source>
        <strain evidence="2 3">M1531</strain>
    </source>
</reference>
<dbReference type="EMBL" id="JABBXH010000002">
    <property type="protein sequence ID" value="NMP31619.1"/>
    <property type="molecule type" value="Genomic_DNA"/>
</dbReference>
<keyword evidence="3" id="KW-1185">Reference proteome</keyword>
<evidence type="ECO:0000313" key="3">
    <source>
        <dbReference type="Proteomes" id="UP000568664"/>
    </source>
</evidence>
<accession>A0A7Y0LCD0</accession>
<dbReference type="Gene3D" id="3.40.50.1240">
    <property type="entry name" value="Phosphoglycerate mutase-like"/>
    <property type="match status" value="1"/>
</dbReference>
<sequence length="230" mass="26653">MAALYLVRHGQASFGEPEYDQLTQKGRQQGVMLGQSWQTLPRPEKIYTGLLRRHTQTFQAFNEQVKLNSAVNVLKGLNEFDHNDILISAQPHWQNQQDVINYFAKLPSPKEALNKAFNQALATWVDKQHSQHYQENWSTFKSRCISAFNRIIEDREIEEQQIIAFTSGGVIAVIIQHLLQLSDQQCLNVMQQLRNTGVTKILFSVDRISLDYFNNYRHLEQVGASWSTYR</sequence>
<gene>
    <name evidence="2" type="ORF">HII17_08600</name>
</gene>
<comment type="caution">
    <text evidence="2">The sequence shown here is derived from an EMBL/GenBank/DDBJ whole genome shotgun (WGS) entry which is preliminary data.</text>
</comment>
<dbReference type="AlphaFoldDB" id="A0A7Y0LCD0"/>
<dbReference type="RefSeq" id="WP_169074917.1">
    <property type="nucleotide sequence ID" value="NZ_JABBXH010000002.1"/>
</dbReference>
<evidence type="ECO:0000313" key="2">
    <source>
        <dbReference type="EMBL" id="NMP31619.1"/>
    </source>
</evidence>
<dbReference type="SUPFAM" id="SSF53254">
    <property type="entry name" value="Phosphoglycerate mutase-like"/>
    <property type="match status" value="1"/>
</dbReference>
<dbReference type="InterPro" id="IPR051021">
    <property type="entry name" value="Mito_Ser/Thr_phosphatase"/>
</dbReference>
<dbReference type="SMART" id="SM00855">
    <property type="entry name" value="PGAM"/>
    <property type="match status" value="1"/>
</dbReference>
<dbReference type="PANTHER" id="PTHR20935:SF0">
    <property type="entry name" value="SERINE_THREONINE-PROTEIN PHOSPHATASE PGAM5, MITOCHONDRIAL"/>
    <property type="match status" value="1"/>
</dbReference>
<dbReference type="GO" id="GO:0016787">
    <property type="term" value="F:hydrolase activity"/>
    <property type="evidence" value="ECO:0007669"/>
    <property type="project" value="UniProtKB-KW"/>
</dbReference>
<dbReference type="Proteomes" id="UP000568664">
    <property type="component" value="Unassembled WGS sequence"/>
</dbReference>
<keyword evidence="1" id="KW-0378">Hydrolase</keyword>
<dbReference type="CDD" id="cd07067">
    <property type="entry name" value="HP_PGM_like"/>
    <property type="match status" value="1"/>
</dbReference>
<dbReference type="InterPro" id="IPR029033">
    <property type="entry name" value="His_PPase_superfam"/>
</dbReference>
<organism evidence="2 3">
    <name type="scientific">Thalassotalea algicola</name>
    <dbReference type="NCBI Taxonomy" id="2716224"/>
    <lineage>
        <taxon>Bacteria</taxon>
        <taxon>Pseudomonadati</taxon>
        <taxon>Pseudomonadota</taxon>
        <taxon>Gammaproteobacteria</taxon>
        <taxon>Alteromonadales</taxon>
        <taxon>Colwelliaceae</taxon>
        <taxon>Thalassotalea</taxon>
    </lineage>
</organism>
<dbReference type="Pfam" id="PF00300">
    <property type="entry name" value="His_Phos_1"/>
    <property type="match status" value="2"/>
</dbReference>
<dbReference type="PANTHER" id="PTHR20935">
    <property type="entry name" value="PHOSPHOGLYCERATE MUTASE-RELATED"/>
    <property type="match status" value="1"/>
</dbReference>